<reference evidence="2 3" key="1">
    <citation type="submission" date="2020-10" db="EMBL/GenBank/DDBJ databases">
        <title>Sequencing the genomes of 1000 actinobacteria strains.</title>
        <authorList>
            <person name="Klenk H.-P."/>
        </authorList>
    </citation>
    <scope>NUCLEOTIDE SEQUENCE [LARGE SCALE GENOMIC DNA]</scope>
    <source>
        <strain evidence="2 3">DSM 46661</strain>
    </source>
</reference>
<dbReference type="SUPFAM" id="SSF54427">
    <property type="entry name" value="NTF2-like"/>
    <property type="match status" value="1"/>
</dbReference>
<evidence type="ECO:0000313" key="3">
    <source>
        <dbReference type="Proteomes" id="UP000656548"/>
    </source>
</evidence>
<protein>
    <submittedName>
        <fullName evidence="2">Ketosteroid isomerase-like protein</fullName>
    </submittedName>
</protein>
<gene>
    <name evidence="2" type="ORF">H4W30_002364</name>
</gene>
<evidence type="ECO:0000313" key="2">
    <source>
        <dbReference type="EMBL" id="MBE1575317.1"/>
    </source>
</evidence>
<comment type="caution">
    <text evidence="2">The sequence shown here is derived from an EMBL/GenBank/DDBJ whole genome shotgun (WGS) entry which is preliminary data.</text>
</comment>
<dbReference type="Proteomes" id="UP000656548">
    <property type="component" value="Unassembled WGS sequence"/>
</dbReference>
<sequence length="142" mass="15908">MTSLDSDVREFLASRVAAAEAKDIDRLMSHYSPGIVYYDAVPPLRFTGTDEVRGNFLRWFDGYEGPIGLRTHELTVAASGDVAFAHMLHLDSGKRTNGLETSIWVRSTVGCRRSEGAWLITHEHISLPIDMETLQAWFPPET</sequence>
<proteinExistence type="predicted"/>
<keyword evidence="3" id="KW-1185">Reference proteome</keyword>
<name>A0ABR9L417_9PSEU</name>
<organism evidence="2 3">
    <name type="scientific">Amycolatopsis roodepoortensis</name>
    <dbReference type="NCBI Taxonomy" id="700274"/>
    <lineage>
        <taxon>Bacteria</taxon>
        <taxon>Bacillati</taxon>
        <taxon>Actinomycetota</taxon>
        <taxon>Actinomycetes</taxon>
        <taxon>Pseudonocardiales</taxon>
        <taxon>Pseudonocardiaceae</taxon>
        <taxon>Amycolatopsis</taxon>
    </lineage>
</organism>
<dbReference type="EMBL" id="JADBEJ010000004">
    <property type="protein sequence ID" value="MBE1575317.1"/>
    <property type="molecule type" value="Genomic_DNA"/>
</dbReference>
<dbReference type="InterPro" id="IPR032710">
    <property type="entry name" value="NTF2-like_dom_sf"/>
</dbReference>
<dbReference type="RefSeq" id="WP_192742856.1">
    <property type="nucleotide sequence ID" value="NZ_JADBEJ010000004.1"/>
</dbReference>
<evidence type="ECO:0000259" key="1">
    <source>
        <dbReference type="Pfam" id="PF13474"/>
    </source>
</evidence>
<accession>A0ABR9L417</accession>
<dbReference type="Pfam" id="PF13474">
    <property type="entry name" value="SnoaL_3"/>
    <property type="match status" value="1"/>
</dbReference>
<feature type="domain" description="SnoaL-like" evidence="1">
    <location>
        <begin position="8"/>
        <end position="129"/>
    </location>
</feature>
<dbReference type="InterPro" id="IPR037401">
    <property type="entry name" value="SnoaL-like"/>
</dbReference>
<dbReference type="Gene3D" id="3.10.450.50">
    <property type="match status" value="1"/>
</dbReference>